<dbReference type="PROSITE" id="PS50005">
    <property type="entry name" value="TPR"/>
    <property type="match status" value="2"/>
</dbReference>
<feature type="domain" description="Tetratricopeptide repeat protein 21A/21B fourth ARM" evidence="8">
    <location>
        <begin position="335"/>
        <end position="473"/>
    </location>
</feature>
<dbReference type="FunFam" id="1.25.40.10:FF:000414">
    <property type="entry name" value="Tetratricopeptide repeat domain 21B"/>
    <property type="match status" value="1"/>
</dbReference>
<reference evidence="9" key="2">
    <citation type="submission" date="2004-02" db="EMBL/GenBank/DDBJ databases">
        <authorList>
            <consortium name="Genoscope"/>
            <consortium name="Whitehead Institute Centre for Genome Research"/>
        </authorList>
    </citation>
    <scope>NUCLEOTIDE SEQUENCE</scope>
</reference>
<feature type="domain" description="Tetratricopeptide repeat protein 21A/21B C-terminal ARM" evidence="6">
    <location>
        <begin position="664"/>
        <end position="831"/>
    </location>
</feature>
<dbReference type="Pfam" id="PF25058">
    <property type="entry name" value="ARM_TT21"/>
    <property type="match status" value="1"/>
</dbReference>
<dbReference type="SUPFAM" id="SSF48452">
    <property type="entry name" value="TPR-like"/>
    <property type="match status" value="4"/>
</dbReference>
<evidence type="ECO:0000259" key="5">
    <source>
        <dbReference type="Pfam" id="PF25060"/>
    </source>
</evidence>
<dbReference type="Pfam" id="PF25063">
    <property type="entry name" value="ARM_TT21_C"/>
    <property type="match status" value="2"/>
</dbReference>
<dbReference type="InterPro" id="IPR056836">
    <property type="entry name" value="ARM_TT21_4th"/>
</dbReference>
<dbReference type="OrthoDB" id="10259630at2759"/>
<feature type="non-terminal residue" evidence="9">
    <location>
        <position position="928"/>
    </location>
</feature>
<sequence>GQTPPPQLQHCASLLETVDKVVPGLPQAVFLLAKVKYLSSDTDAAQCTLQRCLEQCPSYSDAHLLMAQIYLLQGNFTMCAQSLEVCLSCNFEVREHPLYHLIKAQAKKKMGDLTEAIQTLQMAMSLPGVRRSESSAKSKSRKMELSPADCVSVFLELADALWLNGEQHEAAKVIQDAINEYSGTTEELRVTVANADLALLRGDTELALSMLRNITPDQPYYVQAKEKMGQIYLKHRKDKSLYISCYREMVDKLPSPHTYLLLGDAYISIQEPEKAFEVYELGMAKNPKSAALASKTGKALIKSHYYFKVCVVYVFKINYTDSDEEETTLTYVDVTQAINYYEAALKTEQLHFLRYDLAELLMKMKQFERCERVLHEALDHGAANELQVLSDDCRYLVLLAKIQSKVEKKEEALLSLERARDVQAKVLKRVQLEQPDVVPMQKQRAAEICAEIAKHYTSQRGYERAVKFYKEALVYCETDCKVMLELAQLYLNLDEVDACQQQCSAILKRDKFNEEATLMMADIMYRKQDYEQVVLHFEQLLEHKPDNYPTLSRLIDLLRRAGKLEEIPRFLDMAEKYSSRAKFDPGFNYCKGLYLWFTGRPNEALQHFNKARKDNDWGQNAVYNMIEIYLNPDNDTMGGEVFENLGDIGNSTEKQESEQLAARTAEKLLKEIKPQTPGGHVQLRILENYCLIATKQKAKVEKAVSNLTEIVNKETDHVPAMLALATAYMMLKQTPRARNLLKRIAKMNWSIVDADEFEKSWLLLADIYVHSGKYDMATELLKRCLSHNKSCCKAFEYLGFIMEKELSFHDAALNYEQAWKYGNQNNATIGLLPKITHRLLFSKTCITNASFFNVSGYKLAFNYLKAKKYIDAIDVCHKVSACSSESDVSLSFVTLTHLFVLSQVLAAHPNYPKMRKDILDKARASLRS</sequence>
<dbReference type="AlphaFoldDB" id="Q4RQI4"/>
<feature type="domain" description="Tetratricopeptide repeat protein 21A/21B fifth ARM repeats" evidence="7">
    <location>
        <begin position="514"/>
        <end position="630"/>
    </location>
</feature>
<dbReference type="FunFam" id="1.25.40.10:FF:000279">
    <property type="entry name" value="Tetratricopeptide repeat domain 21A"/>
    <property type="match status" value="1"/>
</dbReference>
<dbReference type="Pfam" id="PF25060">
    <property type="entry name" value="ARM_TT21_2nd"/>
    <property type="match status" value="1"/>
</dbReference>
<dbReference type="Pfam" id="PF25064">
    <property type="entry name" value="ARM_TT21_5th"/>
    <property type="match status" value="1"/>
</dbReference>
<feature type="repeat" description="TPR" evidence="4">
    <location>
        <begin position="256"/>
        <end position="289"/>
    </location>
</feature>
<evidence type="ECO:0000256" key="4">
    <source>
        <dbReference type="PROSITE-ProRule" id="PRU00339"/>
    </source>
</evidence>
<accession>Q4RQI4</accession>
<proteinExistence type="inferred from homology"/>
<evidence type="ECO:0000259" key="7">
    <source>
        <dbReference type="Pfam" id="PF25064"/>
    </source>
</evidence>
<evidence type="ECO:0000259" key="8">
    <source>
        <dbReference type="Pfam" id="PF25068"/>
    </source>
</evidence>
<dbReference type="GO" id="GO:0030991">
    <property type="term" value="C:intraciliary transport particle A"/>
    <property type="evidence" value="ECO:0007669"/>
    <property type="project" value="TreeGrafter"/>
</dbReference>
<dbReference type="InterPro" id="IPR040364">
    <property type="entry name" value="TTC21A/TTC21B"/>
</dbReference>
<dbReference type="Pfam" id="PF25068">
    <property type="entry name" value="ARM_TT21_4th"/>
    <property type="match status" value="1"/>
</dbReference>
<dbReference type="InterPro" id="IPR056835">
    <property type="entry name" value="ARM_TT21_5th"/>
</dbReference>
<dbReference type="FunFam" id="1.25.40.10:FF:000219">
    <property type="entry name" value="Tetratricopeptide repeat domain 21B"/>
    <property type="match status" value="1"/>
</dbReference>
<comment type="similarity">
    <text evidence="1">Belongs to the TTC21 family.</text>
</comment>
<gene>
    <name evidence="9" type="ORF">GSTENG00030591001</name>
</gene>
<dbReference type="SMART" id="SM00028">
    <property type="entry name" value="TPR"/>
    <property type="match status" value="12"/>
</dbReference>
<keyword evidence="2" id="KW-0677">Repeat</keyword>
<dbReference type="PANTHER" id="PTHR14699:SF1">
    <property type="entry name" value="TETRATRICOPEPTIDE REPEAT PROTEIN 21B"/>
    <property type="match status" value="1"/>
</dbReference>
<reference evidence="9" key="1">
    <citation type="journal article" date="2004" name="Nature">
        <title>Genome duplication in the teleost fish Tetraodon nigroviridis reveals the early vertebrate proto-karyotype.</title>
        <authorList>
            <person name="Jaillon O."/>
            <person name="Aury J.-M."/>
            <person name="Brunet F."/>
            <person name="Petit J.-L."/>
            <person name="Stange-Thomann N."/>
            <person name="Mauceli E."/>
            <person name="Bouneau L."/>
            <person name="Fischer C."/>
            <person name="Ozouf-Costaz C."/>
            <person name="Bernot A."/>
            <person name="Nicaud S."/>
            <person name="Jaffe D."/>
            <person name="Fisher S."/>
            <person name="Lutfalla G."/>
            <person name="Dossat C."/>
            <person name="Segurens B."/>
            <person name="Dasilva C."/>
            <person name="Salanoubat M."/>
            <person name="Levy M."/>
            <person name="Boudet N."/>
            <person name="Castellano S."/>
            <person name="Anthouard V."/>
            <person name="Jubin C."/>
            <person name="Castelli V."/>
            <person name="Katinka M."/>
            <person name="Vacherie B."/>
            <person name="Biemont C."/>
            <person name="Skalli Z."/>
            <person name="Cattolico L."/>
            <person name="Poulain J."/>
            <person name="De Berardinis V."/>
            <person name="Cruaud C."/>
            <person name="Duprat S."/>
            <person name="Brottier P."/>
            <person name="Coutanceau J.-P."/>
            <person name="Gouzy J."/>
            <person name="Parra G."/>
            <person name="Lardier G."/>
            <person name="Chapple C."/>
            <person name="McKernan K.J."/>
            <person name="McEwan P."/>
            <person name="Bosak S."/>
            <person name="Kellis M."/>
            <person name="Volff J.-N."/>
            <person name="Guigo R."/>
            <person name="Zody M.C."/>
            <person name="Mesirov J."/>
            <person name="Lindblad-Toh K."/>
            <person name="Birren B."/>
            <person name="Nusbaum C."/>
            <person name="Kahn D."/>
            <person name="Robinson-Rechavi M."/>
            <person name="Laudet V."/>
            <person name="Schachter V."/>
            <person name="Quetier F."/>
            <person name="Saurin W."/>
            <person name="Scarpelli C."/>
            <person name="Wincker P."/>
            <person name="Lander E.S."/>
            <person name="Weissenbach J."/>
            <person name="Roest Crollius H."/>
        </authorList>
    </citation>
    <scope>NUCLEOTIDE SEQUENCE [LARGE SCALE GENOMIC DNA]</scope>
</reference>
<comment type="caution">
    <text evidence="9">The sequence shown here is derived from an EMBL/GenBank/DDBJ whole genome shotgun (WGS) entry which is preliminary data.</text>
</comment>
<dbReference type="KEGG" id="tng:GSTEN00030591G001"/>
<dbReference type="InterPro" id="IPR056832">
    <property type="entry name" value="ARM_TT21_2nd"/>
</dbReference>
<dbReference type="PANTHER" id="PTHR14699">
    <property type="entry name" value="STI2 PROTEIN-RELATED"/>
    <property type="match status" value="1"/>
</dbReference>
<feature type="repeat" description="TPR" evidence="4">
    <location>
        <begin position="514"/>
        <end position="547"/>
    </location>
</feature>
<dbReference type="InterPro" id="IPR056834">
    <property type="entry name" value="ARM_TT21_C"/>
</dbReference>
<evidence type="ECO:0000313" key="9">
    <source>
        <dbReference type="EMBL" id="CAG09348.1"/>
    </source>
</evidence>
<evidence type="ECO:0000256" key="1">
    <source>
        <dbReference type="ARBA" id="ARBA00010935"/>
    </source>
</evidence>
<dbReference type="InterPro" id="IPR019734">
    <property type="entry name" value="TPR_rpt"/>
</dbReference>
<dbReference type="GO" id="GO:0005929">
    <property type="term" value="C:cilium"/>
    <property type="evidence" value="ECO:0007669"/>
    <property type="project" value="GOC"/>
</dbReference>
<keyword evidence="3 4" id="KW-0802">TPR repeat</keyword>
<dbReference type="Gene3D" id="1.25.40.10">
    <property type="entry name" value="Tetratricopeptide repeat domain"/>
    <property type="match status" value="5"/>
</dbReference>
<dbReference type="GO" id="GO:0061512">
    <property type="term" value="P:protein localization to cilium"/>
    <property type="evidence" value="ECO:0007669"/>
    <property type="project" value="TreeGrafter"/>
</dbReference>
<organism evidence="9">
    <name type="scientific">Tetraodon nigroviridis</name>
    <name type="common">Spotted green pufferfish</name>
    <name type="synonym">Chelonodon nigroviridis</name>
    <dbReference type="NCBI Taxonomy" id="99883"/>
    <lineage>
        <taxon>Eukaryota</taxon>
        <taxon>Metazoa</taxon>
        <taxon>Chordata</taxon>
        <taxon>Craniata</taxon>
        <taxon>Vertebrata</taxon>
        <taxon>Euteleostomi</taxon>
        <taxon>Actinopterygii</taxon>
        <taxon>Neopterygii</taxon>
        <taxon>Teleostei</taxon>
        <taxon>Neoteleostei</taxon>
        <taxon>Acanthomorphata</taxon>
        <taxon>Eupercaria</taxon>
        <taxon>Tetraodontiformes</taxon>
        <taxon>Tetradontoidea</taxon>
        <taxon>Tetraodontidae</taxon>
        <taxon>Tetraodon</taxon>
    </lineage>
</organism>
<dbReference type="GO" id="GO:0035721">
    <property type="term" value="P:intraciliary retrograde transport"/>
    <property type="evidence" value="ECO:0007669"/>
    <property type="project" value="TreeGrafter"/>
</dbReference>
<feature type="non-terminal residue" evidence="9">
    <location>
        <position position="1"/>
    </location>
</feature>
<name>Q4RQI4_TETNG</name>
<evidence type="ECO:0000256" key="2">
    <source>
        <dbReference type="ARBA" id="ARBA00022737"/>
    </source>
</evidence>
<feature type="domain" description="Tetratricopeptide repeat protein 21A/21B C-terminal ARM" evidence="6">
    <location>
        <begin position="856"/>
        <end position="879"/>
    </location>
</feature>
<evidence type="ECO:0000259" key="6">
    <source>
        <dbReference type="Pfam" id="PF25063"/>
    </source>
</evidence>
<dbReference type="EMBL" id="CAAE01015004">
    <property type="protein sequence ID" value="CAG09348.1"/>
    <property type="molecule type" value="Genomic_DNA"/>
</dbReference>
<protein>
    <submittedName>
        <fullName evidence="9">(spotted green pufferfish) hypothetical protein</fullName>
    </submittedName>
</protein>
<evidence type="ECO:0000256" key="3">
    <source>
        <dbReference type="ARBA" id="ARBA00022803"/>
    </source>
</evidence>
<dbReference type="InterPro" id="IPR011990">
    <property type="entry name" value="TPR-like_helical_dom_sf"/>
</dbReference>
<feature type="domain" description="Tetratricopeptide repeat protein 21A/21B second ARM" evidence="5">
    <location>
        <begin position="2"/>
        <end position="74"/>
    </location>
</feature>